<dbReference type="GO" id="GO:0000155">
    <property type="term" value="F:phosphorelay sensor kinase activity"/>
    <property type="evidence" value="ECO:0007669"/>
    <property type="project" value="InterPro"/>
</dbReference>
<dbReference type="PANTHER" id="PTHR34220:SF7">
    <property type="entry name" value="SENSOR HISTIDINE KINASE YPDA"/>
    <property type="match status" value="1"/>
</dbReference>
<dbReference type="InterPro" id="IPR005467">
    <property type="entry name" value="His_kinase_dom"/>
</dbReference>
<comment type="caution">
    <text evidence="7">The sequence shown here is derived from an EMBL/GenBank/DDBJ whole genome shotgun (WGS) entry which is preliminary data.</text>
</comment>
<dbReference type="InterPro" id="IPR036890">
    <property type="entry name" value="HATPase_C_sf"/>
</dbReference>
<evidence type="ECO:0000256" key="2">
    <source>
        <dbReference type="ARBA" id="ARBA00012438"/>
    </source>
</evidence>
<evidence type="ECO:0000313" key="7">
    <source>
        <dbReference type="EMBL" id="TYC10884.1"/>
    </source>
</evidence>
<dbReference type="InterPro" id="IPR003594">
    <property type="entry name" value="HATPase_dom"/>
</dbReference>
<dbReference type="InterPro" id="IPR004358">
    <property type="entry name" value="Sig_transdc_His_kin-like_C"/>
</dbReference>
<proteinExistence type="predicted"/>
<dbReference type="PROSITE" id="PS50109">
    <property type="entry name" value="HIS_KIN"/>
    <property type="match status" value="1"/>
</dbReference>
<dbReference type="Gene3D" id="3.30.565.10">
    <property type="entry name" value="Histidine kinase-like ATPase, C-terminal domain"/>
    <property type="match status" value="1"/>
</dbReference>
<sequence length="506" mass="53764">MFLPSVADVVACAAASGATAGACALRGRLSRRVRPSRPARWSPARWSPPPAVPWPRRGPFRARLPCRRARPPLPPARRPPTRGALSGGLPGAPSGRAEPAAFASLHLLSRASPALRAGLTEDAARKAARPLRALLGAEAVALVGVLPPDDAHDPDGLDDPDDLDGDAEPGRVRAAPRLLAWDGAARGAHAADAVRHALPVLATGRPRVIAPELLGCPNPRCPARVAMVAPLTVEGRVEGALTAYWRNASTARVRAVGEAARLVTGQLELAGLDGARLRLAEAEMRALRAQISPHFVYNSLTTIASFVRTDPGRARELLLDFADFARYSFRDPRDFTTLADELRSIDRYLLLERARFGDRLRFRVDVAPEVLPVAVPFLALQPLVENAVRHGMAGRAGAFHVSIIARDSGAEAAISVEDDGVGMDPERLQEILSAPLGGPGPTGWGSVATRARRRDGGGAGIGLANVDERLRQVYGDEYGLTVETALGAGTKVNLRVPKYRPGVFPD</sequence>
<evidence type="ECO:0000256" key="1">
    <source>
        <dbReference type="ARBA" id="ARBA00000085"/>
    </source>
</evidence>
<evidence type="ECO:0000256" key="3">
    <source>
        <dbReference type="ARBA" id="ARBA00022777"/>
    </source>
</evidence>
<dbReference type="RefSeq" id="WP_148353097.1">
    <property type="nucleotide sequence ID" value="NZ_JBHSBF010000011.1"/>
</dbReference>
<feature type="compositionally biased region" description="Acidic residues" evidence="5">
    <location>
        <begin position="156"/>
        <end position="167"/>
    </location>
</feature>
<protein>
    <recommendedName>
        <fullName evidence="2">histidine kinase</fullName>
        <ecNumber evidence="2">2.7.13.3</ecNumber>
    </recommendedName>
</protein>
<name>A0A5D0TYM8_9ACTN</name>
<evidence type="ECO:0000259" key="6">
    <source>
        <dbReference type="PROSITE" id="PS50109"/>
    </source>
</evidence>
<dbReference type="Pfam" id="PF02518">
    <property type="entry name" value="HATPase_c"/>
    <property type="match status" value="1"/>
</dbReference>
<keyword evidence="4" id="KW-0902">Two-component regulatory system</keyword>
<dbReference type="EC" id="2.7.13.3" evidence="2"/>
<dbReference type="AlphaFoldDB" id="A0A5D0TYM8"/>
<dbReference type="Pfam" id="PF06580">
    <property type="entry name" value="His_kinase"/>
    <property type="match status" value="1"/>
</dbReference>
<evidence type="ECO:0000313" key="8">
    <source>
        <dbReference type="Proteomes" id="UP000322634"/>
    </source>
</evidence>
<gene>
    <name evidence="7" type="ORF">FXF65_28305</name>
</gene>
<accession>A0A5D0TYM8</accession>
<feature type="region of interest" description="Disordered" evidence="5">
    <location>
        <begin position="146"/>
        <end position="169"/>
    </location>
</feature>
<dbReference type="EMBL" id="VSFF01000011">
    <property type="protein sequence ID" value="TYC10884.1"/>
    <property type="molecule type" value="Genomic_DNA"/>
</dbReference>
<dbReference type="OrthoDB" id="2514702at2"/>
<feature type="domain" description="Histidine kinase" evidence="6">
    <location>
        <begin position="379"/>
        <end position="500"/>
    </location>
</feature>
<keyword evidence="3 7" id="KW-0808">Transferase</keyword>
<feature type="region of interest" description="Disordered" evidence="5">
    <location>
        <begin position="65"/>
        <end position="96"/>
    </location>
</feature>
<dbReference type="PANTHER" id="PTHR34220">
    <property type="entry name" value="SENSOR HISTIDINE KINASE YPDA"/>
    <property type="match status" value="1"/>
</dbReference>
<evidence type="ECO:0000256" key="4">
    <source>
        <dbReference type="ARBA" id="ARBA00023012"/>
    </source>
</evidence>
<dbReference type="GO" id="GO:0016020">
    <property type="term" value="C:membrane"/>
    <property type="evidence" value="ECO:0007669"/>
    <property type="project" value="InterPro"/>
</dbReference>
<dbReference type="PRINTS" id="PR00344">
    <property type="entry name" value="BCTRLSENSOR"/>
</dbReference>
<organism evidence="7 8">
    <name type="scientific">Actinomadura syzygii</name>
    <dbReference type="NCBI Taxonomy" id="1427538"/>
    <lineage>
        <taxon>Bacteria</taxon>
        <taxon>Bacillati</taxon>
        <taxon>Actinomycetota</taxon>
        <taxon>Actinomycetes</taxon>
        <taxon>Streptosporangiales</taxon>
        <taxon>Thermomonosporaceae</taxon>
        <taxon>Actinomadura</taxon>
    </lineage>
</organism>
<reference evidence="7 8" key="1">
    <citation type="submission" date="2019-08" db="EMBL/GenBank/DDBJ databases">
        <title>Actinomadura sp. nov. CYP1-5 isolated from mountain soil.</title>
        <authorList>
            <person name="Songsumanus A."/>
            <person name="Kuncharoen N."/>
            <person name="Kudo T."/>
            <person name="Yuki M."/>
            <person name="Igarashi Y."/>
            <person name="Tanasupawat S."/>
        </authorList>
    </citation>
    <scope>NUCLEOTIDE SEQUENCE [LARGE SCALE GENOMIC DNA]</scope>
    <source>
        <strain evidence="7 8">GKU157</strain>
    </source>
</reference>
<comment type="catalytic activity">
    <reaction evidence="1">
        <text>ATP + protein L-histidine = ADP + protein N-phospho-L-histidine.</text>
        <dbReference type="EC" id="2.7.13.3"/>
    </reaction>
</comment>
<dbReference type="SUPFAM" id="SSF55874">
    <property type="entry name" value="ATPase domain of HSP90 chaperone/DNA topoisomerase II/histidine kinase"/>
    <property type="match status" value="1"/>
</dbReference>
<dbReference type="Proteomes" id="UP000322634">
    <property type="component" value="Unassembled WGS sequence"/>
</dbReference>
<dbReference type="InterPro" id="IPR010559">
    <property type="entry name" value="Sig_transdc_His_kin_internal"/>
</dbReference>
<evidence type="ECO:0000256" key="5">
    <source>
        <dbReference type="SAM" id="MobiDB-lite"/>
    </source>
</evidence>
<dbReference type="InterPro" id="IPR050640">
    <property type="entry name" value="Bact_2-comp_sensor_kinase"/>
</dbReference>
<dbReference type="SMART" id="SM00387">
    <property type="entry name" value="HATPase_c"/>
    <property type="match status" value="1"/>
</dbReference>
<keyword evidence="3 7" id="KW-0418">Kinase</keyword>
<keyword evidence="8" id="KW-1185">Reference proteome</keyword>